<dbReference type="EMBL" id="CP036150">
    <property type="protein sequence ID" value="QEN08738.1"/>
    <property type="molecule type" value="Genomic_DNA"/>
</dbReference>
<keyword evidence="2" id="KW-1185">Reference proteome</keyword>
<dbReference type="AlphaFoldDB" id="A0A5C1QN25"/>
<name>A0A5C1QN25_9SPIO</name>
<reference evidence="1 2" key="1">
    <citation type="submission" date="2019-02" db="EMBL/GenBank/DDBJ databases">
        <title>Complete Genome Sequence and Methylome Analysis of free living Spirochaetas.</title>
        <authorList>
            <person name="Fomenkov A."/>
            <person name="Dubinina G."/>
            <person name="Leshcheva N."/>
            <person name="Mikheeva N."/>
            <person name="Grabovich M."/>
            <person name="Vincze T."/>
            <person name="Roberts R.J."/>
        </authorList>
    </citation>
    <scope>NUCLEOTIDE SEQUENCE [LARGE SCALE GENOMIC DNA]</scope>
    <source>
        <strain evidence="1 2">K2</strain>
    </source>
</reference>
<protein>
    <submittedName>
        <fullName evidence="1">Uncharacterized protein</fullName>
    </submittedName>
</protein>
<evidence type="ECO:0000313" key="1">
    <source>
        <dbReference type="EMBL" id="QEN08738.1"/>
    </source>
</evidence>
<organism evidence="1 2">
    <name type="scientific">Oceanispirochaeta crateris</name>
    <dbReference type="NCBI Taxonomy" id="2518645"/>
    <lineage>
        <taxon>Bacteria</taxon>
        <taxon>Pseudomonadati</taxon>
        <taxon>Spirochaetota</taxon>
        <taxon>Spirochaetia</taxon>
        <taxon>Spirochaetales</taxon>
        <taxon>Spirochaetaceae</taxon>
        <taxon>Oceanispirochaeta</taxon>
    </lineage>
</organism>
<dbReference type="Proteomes" id="UP000324209">
    <property type="component" value="Chromosome"/>
</dbReference>
<sequence length="280" mass="31519">MSCQLSSDYDSSHNENFQGVWESEDGKQIKFEDESIFLNFLDASDLSWENDETILYISNESETKEYNYRYDYSDKVLYIFSEVFYPSENDFAMLSSDQYITDIFDSYVNPLDTFIEQIVTLTLEEADPAEISTATIDGDSVIMDESIEHVSTITTTSYYDGMDPVSSTISSTWLTYHPDSEFGNGSVVPTFTYETSEDVITLDEVEFGPVNLVGTWSENGTDTDFTVSTDGTIDGTLDGYIIDRDGTDYIFNNGLGSELSLSYDTSNDELMADGTVYQKI</sequence>
<gene>
    <name evidence="1" type="ORF">EXM22_12345</name>
</gene>
<accession>A0A5C1QN25</accession>
<proteinExistence type="predicted"/>
<evidence type="ECO:0000313" key="2">
    <source>
        <dbReference type="Proteomes" id="UP000324209"/>
    </source>
</evidence>
<dbReference type="KEGG" id="ock:EXM22_12345"/>